<dbReference type="SUPFAM" id="SSF53474">
    <property type="entry name" value="alpha/beta-Hydrolases"/>
    <property type="match status" value="1"/>
</dbReference>
<evidence type="ECO:0008006" key="2">
    <source>
        <dbReference type="Google" id="ProtNLM"/>
    </source>
</evidence>
<gene>
    <name evidence="1" type="ORF">METZ01_LOCUS321444</name>
</gene>
<protein>
    <recommendedName>
        <fullName evidence="2">AB hydrolase-1 domain-containing protein</fullName>
    </recommendedName>
</protein>
<dbReference type="Gene3D" id="3.40.50.1820">
    <property type="entry name" value="alpha/beta hydrolase"/>
    <property type="match status" value="1"/>
</dbReference>
<evidence type="ECO:0000313" key="1">
    <source>
        <dbReference type="EMBL" id="SVC68590.1"/>
    </source>
</evidence>
<accession>A0A382P6X9</accession>
<reference evidence="1" key="1">
    <citation type="submission" date="2018-05" db="EMBL/GenBank/DDBJ databases">
        <authorList>
            <person name="Lanie J.A."/>
            <person name="Ng W.-L."/>
            <person name="Kazmierczak K.M."/>
            <person name="Andrzejewski T.M."/>
            <person name="Davidsen T.M."/>
            <person name="Wayne K.J."/>
            <person name="Tettelin H."/>
            <person name="Glass J.I."/>
            <person name="Rusch D."/>
            <person name="Podicherti R."/>
            <person name="Tsui H.-C.T."/>
            <person name="Winkler M.E."/>
        </authorList>
    </citation>
    <scope>NUCLEOTIDE SEQUENCE</scope>
</reference>
<organism evidence="1">
    <name type="scientific">marine metagenome</name>
    <dbReference type="NCBI Taxonomy" id="408172"/>
    <lineage>
        <taxon>unclassified sequences</taxon>
        <taxon>metagenomes</taxon>
        <taxon>ecological metagenomes</taxon>
    </lineage>
</organism>
<dbReference type="EMBL" id="UINC01105001">
    <property type="protein sequence ID" value="SVC68590.1"/>
    <property type="molecule type" value="Genomic_DNA"/>
</dbReference>
<name>A0A382P6X9_9ZZZZ</name>
<sequence>MIDFPEAEMIDCGEVELEVFQAGQGGLPVLLAHGWPEHAFSWRYQIPALVEQG</sequence>
<feature type="non-terminal residue" evidence="1">
    <location>
        <position position="53"/>
    </location>
</feature>
<proteinExistence type="predicted"/>
<dbReference type="AlphaFoldDB" id="A0A382P6X9"/>
<dbReference type="InterPro" id="IPR029058">
    <property type="entry name" value="AB_hydrolase_fold"/>
</dbReference>